<evidence type="ECO:0000259" key="7">
    <source>
        <dbReference type="PROSITE" id="PS50004"/>
    </source>
</evidence>
<keyword evidence="2" id="KW-0963">Cytoplasm</keyword>
<dbReference type="AlphaFoldDB" id="A0A811KCY4"/>
<dbReference type="SMART" id="SM00149">
    <property type="entry name" value="PLCYc"/>
    <property type="match status" value="1"/>
</dbReference>
<dbReference type="InterPro" id="IPR035892">
    <property type="entry name" value="C2_domain_sf"/>
</dbReference>
<dbReference type="PRINTS" id="PR00390">
    <property type="entry name" value="PHPHLIPASEC"/>
</dbReference>
<dbReference type="GO" id="GO:0048015">
    <property type="term" value="P:phosphatidylinositol-mediated signaling"/>
    <property type="evidence" value="ECO:0007669"/>
    <property type="project" value="TreeGrafter"/>
</dbReference>
<dbReference type="InterPro" id="IPR001849">
    <property type="entry name" value="PH_domain"/>
</dbReference>
<dbReference type="CDD" id="cd08558">
    <property type="entry name" value="PI-PLCc_eukaryota"/>
    <property type="match status" value="1"/>
</dbReference>
<feature type="region of interest" description="Disordered" evidence="6">
    <location>
        <begin position="1"/>
        <end position="72"/>
    </location>
</feature>
<evidence type="ECO:0000256" key="3">
    <source>
        <dbReference type="ARBA" id="ARBA00023224"/>
    </source>
</evidence>
<dbReference type="Gene3D" id="2.30.29.30">
    <property type="entry name" value="Pleckstrin-homology domain (PH domain)/Phosphotyrosine-binding domain (PTB)"/>
    <property type="match status" value="1"/>
</dbReference>
<evidence type="ECO:0000256" key="4">
    <source>
        <dbReference type="RuleBase" id="RU361133"/>
    </source>
</evidence>
<sequence>MKLNGTANGTNDMPPIPSNIGQSQSASSSPTRPTMPANHPLNLRNHTLRSSLRKRDGRQKSPGRKTVSFCSQNQDKKVSNVADCLQIMQQGTEMVKLRTNVRQFCRIFTLDADLSHIRWTPTNKKPHKARIPVDSIKEVRTGRNTELLRATENSNSDLQDECAFSIIYGPQYECLDLIALSPDDANIWVTGLMALTTSQKQENTPHVNQSMATIRERWLGSVFDNSDRDNRGYISEKSTVRLICEINPRLSLGRVKQKVKESSAIASAENDSSSRGHINKEQFIEIYKDISTRPEIYFLMVRYANKDYLSCDDLQVFLETEQGMIFIDRKFCENLIQLHEPSPEAREKQCMTVDGFTCYLLSRAGLVFDPQHFQVCHDMSRPFNEYYIAASYNTYLVEDQTQGPCSVDGYITALKRNCRFVEMNLWDPIDPSESQEPMVCRTPTMPSHITAAAVLETVRKLAFEKTKYPLFLRLDVHLSDDMQIKLVESLKTILGDYLYQPKFDKTDWTDPTNVPTPAHFLNKIILISNGYKSKSGELPPIEGTVEDEEDHFVESTATLQRQRLTIQLLELIPPFGQLKYIQDTVTYSDLGNLTSHKDLLSICESSCLRLMQNSASMFGQITRNFLLRITPNITRLDSSNMNPQEFWNFGVNLCALNYQTPGLMMDLQEGKFAANGGCGFVAKPPIMQDEVFSPVDKMPFAPQVLHLRVISGQQLPRPRGSTAKGDSTDAFVVVEIFGIPADCAEERTKTVRNDSFNPNFDESFQFEVCIPEIALVRFLVLDDDYIGDDFIGQYTIPFECLQSGYRHIPLLNNEGEPLENSTLFVHVAITNRRGGGKPKKRGMSVKRKAQRIQTGMKLVGIKNADDLFKSIADPLIESIEMRNKLESALTEFQEQCGIGPTGSMRQGLRLLHARIVGAASDSPTLPLKNHESNILYVTLNDNNSPVVKVDVELPEAMQRTYNSLESLLERCERVQTEMGEKVQKLSEATFKISDCYMELSQQCEEAGLKGQKAQRASENFAWNVRLLKAQYTLAVKMQTETESMIQQVIETAKSLGVYRAKDESVNNNN</sequence>
<dbReference type="GO" id="GO:0005737">
    <property type="term" value="C:cytoplasm"/>
    <property type="evidence" value="ECO:0007669"/>
    <property type="project" value="UniProtKB-SubCell"/>
</dbReference>
<dbReference type="EMBL" id="CAJFCW020000003">
    <property type="protein sequence ID" value="CAG9101218.1"/>
    <property type="molecule type" value="Genomic_DNA"/>
</dbReference>
<dbReference type="Pfam" id="PF00387">
    <property type="entry name" value="PI-PLC-Y"/>
    <property type="match status" value="1"/>
</dbReference>
<evidence type="ECO:0000256" key="2">
    <source>
        <dbReference type="ARBA" id="ARBA00022490"/>
    </source>
</evidence>
<dbReference type="OrthoDB" id="269822at2759"/>
<evidence type="ECO:0000313" key="10">
    <source>
        <dbReference type="Proteomes" id="UP000614601"/>
    </source>
</evidence>
<accession>A0A811KCY4</accession>
<dbReference type="Pfam" id="PF09279">
    <property type="entry name" value="EF-hand_like"/>
    <property type="match status" value="1"/>
</dbReference>
<dbReference type="SMART" id="SM00148">
    <property type="entry name" value="PLCXc"/>
    <property type="match status" value="1"/>
</dbReference>
<dbReference type="InterPro" id="IPR011992">
    <property type="entry name" value="EF-hand-dom_pair"/>
</dbReference>
<dbReference type="PROSITE" id="PS50008">
    <property type="entry name" value="PIPLC_Y_DOMAIN"/>
    <property type="match status" value="1"/>
</dbReference>
<dbReference type="SUPFAM" id="SSF49562">
    <property type="entry name" value="C2 domain (Calcium/lipid-binding domain, CaLB)"/>
    <property type="match status" value="1"/>
</dbReference>
<feature type="domain" description="PI-PLC Y-box" evidence="8">
    <location>
        <begin position="598"/>
        <end position="688"/>
    </location>
</feature>
<dbReference type="InterPro" id="IPR000909">
    <property type="entry name" value="PLipase_C_PInositol-sp_X_dom"/>
</dbReference>
<proteinExistence type="predicted"/>
<dbReference type="InterPro" id="IPR015359">
    <property type="entry name" value="PLC_EF-hand-like"/>
</dbReference>
<feature type="compositionally biased region" description="Polar residues" evidence="6">
    <location>
        <begin position="1"/>
        <end position="11"/>
    </location>
</feature>
<keyword evidence="4" id="KW-0378">Hydrolase</keyword>
<dbReference type="InterPro" id="IPR001192">
    <property type="entry name" value="PI-PLC_fam"/>
</dbReference>
<keyword evidence="3" id="KW-0807">Transducer</keyword>
<dbReference type="GO" id="GO:0004435">
    <property type="term" value="F:phosphatidylinositol-4,5-bisphosphate phospholipase C activity"/>
    <property type="evidence" value="ECO:0007669"/>
    <property type="project" value="UniProtKB-EC"/>
</dbReference>
<dbReference type="EMBL" id="CAJFDH010000003">
    <property type="protein sequence ID" value="CAD5213613.1"/>
    <property type="molecule type" value="Genomic_DNA"/>
</dbReference>
<dbReference type="InterPro" id="IPR001711">
    <property type="entry name" value="PLipase_C_Pinositol-sp_Y"/>
</dbReference>
<feature type="compositionally biased region" description="Basic residues" evidence="6">
    <location>
        <begin position="51"/>
        <end position="63"/>
    </location>
</feature>
<dbReference type="Pfam" id="PF16457">
    <property type="entry name" value="PH_12"/>
    <property type="match status" value="1"/>
</dbReference>
<dbReference type="SMART" id="SM00239">
    <property type="entry name" value="C2"/>
    <property type="match status" value="1"/>
</dbReference>
<dbReference type="InterPro" id="IPR017946">
    <property type="entry name" value="PLC-like_Pdiesterase_TIM-brl"/>
</dbReference>
<dbReference type="Pfam" id="PF00388">
    <property type="entry name" value="PI-PLC-X"/>
    <property type="match status" value="1"/>
</dbReference>
<dbReference type="SUPFAM" id="SSF51695">
    <property type="entry name" value="PLC-like phosphodiesterases"/>
    <property type="match status" value="1"/>
</dbReference>
<dbReference type="Gene3D" id="3.20.20.190">
    <property type="entry name" value="Phosphatidylinositol (PI) phosphodiesterase"/>
    <property type="match status" value="1"/>
</dbReference>
<evidence type="ECO:0000259" key="8">
    <source>
        <dbReference type="PROSITE" id="PS50008"/>
    </source>
</evidence>
<protein>
    <recommendedName>
        <fullName evidence="4">Phosphoinositide phospholipase C</fullName>
        <ecNumber evidence="4">3.1.4.11</ecNumber>
    </recommendedName>
</protein>
<evidence type="ECO:0000256" key="5">
    <source>
        <dbReference type="SAM" id="Coils"/>
    </source>
</evidence>
<dbReference type="PROSITE" id="PS50004">
    <property type="entry name" value="C2"/>
    <property type="match status" value="1"/>
</dbReference>
<feature type="domain" description="C2" evidence="7">
    <location>
        <begin position="686"/>
        <end position="812"/>
    </location>
</feature>
<dbReference type="CDD" id="cd13364">
    <property type="entry name" value="PH_PLC_eta"/>
    <property type="match status" value="1"/>
</dbReference>
<keyword evidence="4" id="KW-0442">Lipid degradation</keyword>
<feature type="coiled-coil region" evidence="5">
    <location>
        <begin position="957"/>
        <end position="984"/>
    </location>
</feature>
<keyword evidence="5" id="KW-0175">Coiled coil</keyword>
<dbReference type="InterPro" id="IPR011993">
    <property type="entry name" value="PH-like_dom_sf"/>
</dbReference>
<comment type="caution">
    <text evidence="9">The sequence shown here is derived from an EMBL/GenBank/DDBJ whole genome shotgun (WGS) entry which is preliminary data.</text>
</comment>
<gene>
    <name evidence="9" type="ORF">BOKJ2_LOCUS5180</name>
</gene>
<keyword evidence="4" id="KW-0443">Lipid metabolism</keyword>
<evidence type="ECO:0000313" key="9">
    <source>
        <dbReference type="EMBL" id="CAD5213613.1"/>
    </source>
</evidence>
<evidence type="ECO:0000256" key="6">
    <source>
        <dbReference type="SAM" id="MobiDB-lite"/>
    </source>
</evidence>
<evidence type="ECO:0000256" key="1">
    <source>
        <dbReference type="ARBA" id="ARBA00004496"/>
    </source>
</evidence>
<dbReference type="SUPFAM" id="SSF50729">
    <property type="entry name" value="PH domain-like"/>
    <property type="match status" value="1"/>
</dbReference>
<comment type="catalytic activity">
    <reaction evidence="4">
        <text>a 1,2-diacyl-sn-glycero-3-phospho-(1D-myo-inositol-4,5-bisphosphate) + H2O = 1D-myo-inositol 1,4,5-trisphosphate + a 1,2-diacyl-sn-glycerol + H(+)</text>
        <dbReference type="Rhea" id="RHEA:33179"/>
        <dbReference type="ChEBI" id="CHEBI:15377"/>
        <dbReference type="ChEBI" id="CHEBI:15378"/>
        <dbReference type="ChEBI" id="CHEBI:17815"/>
        <dbReference type="ChEBI" id="CHEBI:58456"/>
        <dbReference type="ChEBI" id="CHEBI:203600"/>
        <dbReference type="EC" id="3.1.4.11"/>
    </reaction>
</comment>
<dbReference type="GO" id="GO:0046488">
    <property type="term" value="P:phosphatidylinositol metabolic process"/>
    <property type="evidence" value="ECO:0007669"/>
    <property type="project" value="TreeGrafter"/>
</dbReference>
<dbReference type="GO" id="GO:0016042">
    <property type="term" value="P:lipid catabolic process"/>
    <property type="evidence" value="ECO:0007669"/>
    <property type="project" value="UniProtKB-KW"/>
</dbReference>
<name>A0A811KCY4_9BILA</name>
<dbReference type="PANTHER" id="PTHR10336">
    <property type="entry name" value="PHOSPHOINOSITIDE-SPECIFIC PHOSPHOLIPASE C FAMILY PROTEIN"/>
    <property type="match status" value="1"/>
</dbReference>
<dbReference type="Proteomes" id="UP000783686">
    <property type="component" value="Unassembled WGS sequence"/>
</dbReference>
<dbReference type="PANTHER" id="PTHR10336:SF196">
    <property type="entry name" value="PHOSPHOINOSITIDE PHOSPHOLIPASE C"/>
    <property type="match status" value="1"/>
</dbReference>
<dbReference type="GO" id="GO:0032228">
    <property type="term" value="P:regulation of synaptic transmission, GABAergic"/>
    <property type="evidence" value="ECO:0007669"/>
    <property type="project" value="TreeGrafter"/>
</dbReference>
<dbReference type="CDD" id="cd16206">
    <property type="entry name" value="EFh_PRIP"/>
    <property type="match status" value="1"/>
</dbReference>
<organism evidence="9 10">
    <name type="scientific">Bursaphelenchus okinawaensis</name>
    <dbReference type="NCBI Taxonomy" id="465554"/>
    <lineage>
        <taxon>Eukaryota</taxon>
        <taxon>Metazoa</taxon>
        <taxon>Ecdysozoa</taxon>
        <taxon>Nematoda</taxon>
        <taxon>Chromadorea</taxon>
        <taxon>Rhabditida</taxon>
        <taxon>Tylenchina</taxon>
        <taxon>Tylenchomorpha</taxon>
        <taxon>Aphelenchoidea</taxon>
        <taxon>Aphelenchoididae</taxon>
        <taxon>Bursaphelenchus</taxon>
    </lineage>
</organism>
<keyword evidence="10" id="KW-1185">Reference proteome</keyword>
<dbReference type="SUPFAM" id="SSF47473">
    <property type="entry name" value="EF-hand"/>
    <property type="match status" value="1"/>
</dbReference>
<comment type="subcellular location">
    <subcellularLocation>
        <location evidence="1">Cytoplasm</location>
    </subcellularLocation>
</comment>
<dbReference type="EC" id="3.1.4.11" evidence="4"/>
<dbReference type="GO" id="GO:0007214">
    <property type="term" value="P:gamma-aminobutyric acid signaling pathway"/>
    <property type="evidence" value="ECO:0007669"/>
    <property type="project" value="TreeGrafter"/>
</dbReference>
<dbReference type="Gene3D" id="2.60.40.150">
    <property type="entry name" value="C2 domain"/>
    <property type="match status" value="1"/>
</dbReference>
<dbReference type="InterPro" id="IPR000008">
    <property type="entry name" value="C2_dom"/>
</dbReference>
<dbReference type="FunFam" id="2.30.29.30:FF:000025">
    <property type="entry name" value="Phosphoinositide phospholipase C"/>
    <property type="match status" value="1"/>
</dbReference>
<reference evidence="9" key="1">
    <citation type="submission" date="2020-09" db="EMBL/GenBank/DDBJ databases">
        <authorList>
            <person name="Kikuchi T."/>
        </authorList>
    </citation>
    <scope>NUCLEOTIDE SEQUENCE</scope>
    <source>
        <strain evidence="9">SH1</strain>
    </source>
</reference>
<dbReference type="GO" id="GO:0051209">
    <property type="term" value="P:release of sequestered calcium ion into cytosol"/>
    <property type="evidence" value="ECO:0007669"/>
    <property type="project" value="TreeGrafter"/>
</dbReference>
<dbReference type="FunFam" id="1.10.238.10:FF:000005">
    <property type="entry name" value="Phosphoinositide phospholipase C"/>
    <property type="match status" value="1"/>
</dbReference>
<dbReference type="CDD" id="cd00275">
    <property type="entry name" value="C2_PLC_like"/>
    <property type="match status" value="1"/>
</dbReference>
<dbReference type="Proteomes" id="UP000614601">
    <property type="component" value="Unassembled WGS sequence"/>
</dbReference>
<dbReference type="Pfam" id="PF00168">
    <property type="entry name" value="C2"/>
    <property type="match status" value="1"/>
</dbReference>
<dbReference type="Gene3D" id="1.10.238.10">
    <property type="entry name" value="EF-hand"/>
    <property type="match status" value="1"/>
</dbReference>
<dbReference type="PROSITE" id="PS50007">
    <property type="entry name" value="PIPLC_X_DOMAIN"/>
    <property type="match status" value="1"/>
</dbReference>